<dbReference type="Proteomes" id="UP001150238">
    <property type="component" value="Unassembled WGS sequence"/>
</dbReference>
<organism evidence="1 2">
    <name type="scientific">Lentinula lateritia</name>
    <dbReference type="NCBI Taxonomy" id="40482"/>
    <lineage>
        <taxon>Eukaryota</taxon>
        <taxon>Fungi</taxon>
        <taxon>Dikarya</taxon>
        <taxon>Basidiomycota</taxon>
        <taxon>Agaricomycotina</taxon>
        <taxon>Agaricomycetes</taxon>
        <taxon>Agaricomycetidae</taxon>
        <taxon>Agaricales</taxon>
        <taxon>Marasmiineae</taxon>
        <taxon>Omphalotaceae</taxon>
        <taxon>Lentinula</taxon>
    </lineage>
</organism>
<reference evidence="1" key="1">
    <citation type="submission" date="2022-08" db="EMBL/GenBank/DDBJ databases">
        <authorList>
            <consortium name="DOE Joint Genome Institute"/>
            <person name="Min B."/>
            <person name="Riley R."/>
            <person name="Sierra-Patev S."/>
            <person name="Naranjo-Ortiz M."/>
            <person name="Looney B."/>
            <person name="Konkel Z."/>
            <person name="Slot J.C."/>
            <person name="Sakamoto Y."/>
            <person name="Steenwyk J.L."/>
            <person name="Rokas A."/>
            <person name="Carro J."/>
            <person name="Camarero S."/>
            <person name="Ferreira P."/>
            <person name="Molpeceres G."/>
            <person name="Ruiz-Duenas F.J."/>
            <person name="Serrano A."/>
            <person name="Henrissat B."/>
            <person name="Drula E."/>
            <person name="Hughes K.W."/>
            <person name="Mata J.L."/>
            <person name="Ishikawa N.K."/>
            <person name="Vargas-Isla R."/>
            <person name="Ushijima S."/>
            <person name="Smith C.A."/>
            <person name="Ahrendt S."/>
            <person name="Andreopoulos W."/>
            <person name="He G."/>
            <person name="Labutti K."/>
            <person name="Lipzen A."/>
            <person name="Ng V."/>
            <person name="Sandor L."/>
            <person name="Barry K."/>
            <person name="Martinez A.T."/>
            <person name="Xiao Y."/>
            <person name="Gibbons J.G."/>
            <person name="Terashima K."/>
            <person name="Hibbett D.S."/>
            <person name="Grigoriev I.V."/>
        </authorList>
    </citation>
    <scope>NUCLEOTIDE SEQUENCE</scope>
    <source>
        <strain evidence="1">Sp2 HRB7682 ss15</strain>
    </source>
</reference>
<evidence type="ECO:0000313" key="1">
    <source>
        <dbReference type="EMBL" id="KAJ4488742.1"/>
    </source>
</evidence>
<sequence length="88" mass="10400">MDNDDESRNWIPHPKYYDPQCGPYPIFRAGNTLFKFTLPPFMLHSEVMKDLYANAPFTYDDGKPIFLANLTAEEFERVLAWLWHECVI</sequence>
<evidence type="ECO:0008006" key="3">
    <source>
        <dbReference type="Google" id="ProtNLM"/>
    </source>
</evidence>
<dbReference type="AlphaFoldDB" id="A0A9W9ASV7"/>
<reference evidence="1" key="2">
    <citation type="journal article" date="2023" name="Proc. Natl. Acad. Sci. U.S.A.">
        <title>A global phylogenomic analysis of the shiitake genus Lentinula.</title>
        <authorList>
            <person name="Sierra-Patev S."/>
            <person name="Min B."/>
            <person name="Naranjo-Ortiz M."/>
            <person name="Looney B."/>
            <person name="Konkel Z."/>
            <person name="Slot J.C."/>
            <person name="Sakamoto Y."/>
            <person name="Steenwyk J.L."/>
            <person name="Rokas A."/>
            <person name="Carro J."/>
            <person name="Camarero S."/>
            <person name="Ferreira P."/>
            <person name="Molpeceres G."/>
            <person name="Ruiz-Duenas F.J."/>
            <person name="Serrano A."/>
            <person name="Henrissat B."/>
            <person name="Drula E."/>
            <person name="Hughes K.W."/>
            <person name="Mata J.L."/>
            <person name="Ishikawa N.K."/>
            <person name="Vargas-Isla R."/>
            <person name="Ushijima S."/>
            <person name="Smith C.A."/>
            <person name="Donoghue J."/>
            <person name="Ahrendt S."/>
            <person name="Andreopoulos W."/>
            <person name="He G."/>
            <person name="LaButti K."/>
            <person name="Lipzen A."/>
            <person name="Ng V."/>
            <person name="Riley R."/>
            <person name="Sandor L."/>
            <person name="Barry K."/>
            <person name="Martinez A.T."/>
            <person name="Xiao Y."/>
            <person name="Gibbons J.G."/>
            <person name="Terashima K."/>
            <person name="Grigoriev I.V."/>
            <person name="Hibbett D."/>
        </authorList>
    </citation>
    <scope>NUCLEOTIDE SEQUENCE</scope>
    <source>
        <strain evidence="1">Sp2 HRB7682 ss15</strain>
    </source>
</reference>
<accession>A0A9W9ASV7</accession>
<dbReference type="EMBL" id="JANVFS010000008">
    <property type="protein sequence ID" value="KAJ4488742.1"/>
    <property type="molecule type" value="Genomic_DNA"/>
</dbReference>
<protein>
    <recommendedName>
        <fullName evidence="3">BTB domain-containing protein</fullName>
    </recommendedName>
</protein>
<gene>
    <name evidence="1" type="ORF">C8J55DRAFT_557741</name>
</gene>
<evidence type="ECO:0000313" key="2">
    <source>
        <dbReference type="Proteomes" id="UP001150238"/>
    </source>
</evidence>
<proteinExistence type="predicted"/>
<comment type="caution">
    <text evidence="1">The sequence shown here is derived from an EMBL/GenBank/DDBJ whole genome shotgun (WGS) entry which is preliminary data.</text>
</comment>
<name>A0A9W9ASV7_9AGAR</name>